<dbReference type="PANTHER" id="PTHR43400:SF10">
    <property type="entry name" value="3-OXOSTEROID 1-DEHYDROGENASE"/>
    <property type="match status" value="1"/>
</dbReference>
<feature type="domain" description="FAD-dependent oxidoreductase 2 FAD-binding" evidence="5">
    <location>
        <begin position="19"/>
        <end position="558"/>
    </location>
</feature>
<evidence type="ECO:0000313" key="7">
    <source>
        <dbReference type="Proteomes" id="UP001150830"/>
    </source>
</evidence>
<accession>A0A9X3EH40</accession>
<evidence type="ECO:0000256" key="4">
    <source>
        <dbReference type="ARBA" id="ARBA00023002"/>
    </source>
</evidence>
<name>A0A9X3EH40_9GAMM</name>
<evidence type="ECO:0000313" key="6">
    <source>
        <dbReference type="EMBL" id="MCY0967076.1"/>
    </source>
</evidence>
<dbReference type="Gene3D" id="3.50.50.60">
    <property type="entry name" value="FAD/NAD(P)-binding domain"/>
    <property type="match status" value="2"/>
</dbReference>
<dbReference type="InterPro" id="IPR027477">
    <property type="entry name" value="Succ_DH/fumarate_Rdtase_cat_sf"/>
</dbReference>
<gene>
    <name evidence="6" type="ORF">OUO13_18000</name>
</gene>
<dbReference type="EMBL" id="JAPNOA010000058">
    <property type="protein sequence ID" value="MCY0967076.1"/>
    <property type="molecule type" value="Genomic_DNA"/>
</dbReference>
<dbReference type="InterPro" id="IPR003953">
    <property type="entry name" value="FAD-dep_OxRdtase_2_FAD-bd"/>
</dbReference>
<dbReference type="GO" id="GO:0008202">
    <property type="term" value="P:steroid metabolic process"/>
    <property type="evidence" value="ECO:0007669"/>
    <property type="project" value="UniProtKB-ARBA"/>
</dbReference>
<keyword evidence="7" id="KW-1185">Reference proteome</keyword>
<dbReference type="RefSeq" id="WP_283175281.1">
    <property type="nucleotide sequence ID" value="NZ_JAPNOA010000058.1"/>
</dbReference>
<comment type="caution">
    <text evidence="6">The sequence shown here is derived from an EMBL/GenBank/DDBJ whole genome shotgun (WGS) entry which is preliminary data.</text>
</comment>
<dbReference type="SUPFAM" id="SSF56425">
    <property type="entry name" value="Succinate dehydrogenase/fumarate reductase flavoprotein, catalytic domain"/>
    <property type="match status" value="1"/>
</dbReference>
<keyword evidence="2" id="KW-0285">Flavoprotein</keyword>
<dbReference type="SUPFAM" id="SSF51905">
    <property type="entry name" value="FAD/NAD(P)-binding domain"/>
    <property type="match status" value="1"/>
</dbReference>
<dbReference type="GO" id="GO:0016491">
    <property type="term" value="F:oxidoreductase activity"/>
    <property type="evidence" value="ECO:0007669"/>
    <property type="project" value="UniProtKB-KW"/>
</dbReference>
<reference evidence="6" key="1">
    <citation type="submission" date="2022-11" db="EMBL/GenBank/DDBJ databases">
        <title>Parathalassolutuus dongxingensis gen. nov., sp. nov., a novel member of family Oceanospirillaceae isolated from a coastal shrimp pond in Guangxi, China.</title>
        <authorList>
            <person name="Chen H."/>
        </authorList>
    </citation>
    <scope>NUCLEOTIDE SEQUENCE</scope>
    <source>
        <strain evidence="6">G-43</strain>
    </source>
</reference>
<evidence type="ECO:0000259" key="5">
    <source>
        <dbReference type="Pfam" id="PF00890"/>
    </source>
</evidence>
<dbReference type="AlphaFoldDB" id="A0A9X3EH40"/>
<organism evidence="6 7">
    <name type="scientific">Parathalassolituus penaei</name>
    <dbReference type="NCBI Taxonomy" id="2997323"/>
    <lineage>
        <taxon>Bacteria</taxon>
        <taxon>Pseudomonadati</taxon>
        <taxon>Pseudomonadota</taxon>
        <taxon>Gammaproteobacteria</taxon>
        <taxon>Oceanospirillales</taxon>
        <taxon>Oceanospirillaceae</taxon>
        <taxon>Parathalassolituus</taxon>
    </lineage>
</organism>
<dbReference type="Pfam" id="PF00890">
    <property type="entry name" value="FAD_binding_2"/>
    <property type="match status" value="1"/>
</dbReference>
<keyword evidence="4" id="KW-0560">Oxidoreductase</keyword>
<dbReference type="Proteomes" id="UP001150830">
    <property type="component" value="Unassembled WGS sequence"/>
</dbReference>
<keyword evidence="3" id="KW-0274">FAD</keyword>
<protein>
    <submittedName>
        <fullName evidence="6">FAD-dependent oxidoreductase</fullName>
    </submittedName>
</protein>
<dbReference type="InterPro" id="IPR050315">
    <property type="entry name" value="FAD-oxidoreductase_2"/>
</dbReference>
<dbReference type="InterPro" id="IPR036188">
    <property type="entry name" value="FAD/NAD-bd_sf"/>
</dbReference>
<evidence type="ECO:0000256" key="2">
    <source>
        <dbReference type="ARBA" id="ARBA00022630"/>
    </source>
</evidence>
<evidence type="ECO:0000256" key="1">
    <source>
        <dbReference type="ARBA" id="ARBA00001974"/>
    </source>
</evidence>
<dbReference type="PANTHER" id="PTHR43400">
    <property type="entry name" value="FUMARATE REDUCTASE"/>
    <property type="match status" value="1"/>
</dbReference>
<sequence>MTTSAHEFFGRLTSGAEYDVAVLGAGAAGMAAALHAALDGARVLLVEKTEYVGGTSALSGGTTWVPLTRYEKDASIHATQPDSYEKVSGFLDRAVGEHAPAYMREAFLKAGPEAIHKLVDNTEVQFRVCAFHPDYMADLEGAVTCGRALEPLPYITRHLGDNLKLLRPPIEEFTVLGGMMINREDIGHLLKRFQTFESALYTVRLGMRYVWDRIRYGQTARSVMGHALIARMLASALKLGINITVNTEATAIVPMGKGVNRLTLSQNGQSKDVVVKGGVILAGGGFGRDPQKRAAFYPKGMPPYSPTGPGCTGSAHRLAEALGAFYGSAEDQPAFWAPCSTRKRADGTTAVFPHFVFDRAKPGIMSVDQDGNRFVNESQSYHEYGKAQLNSGGKANPAWIIADAKAIAKFGLGMVRLGGDPLGPYLKDGYLLEGKTLDELARKLGVNADNLKAAVAQMNAAAHSGVDEKFHRGSNFYQRANGDPQHTGPNPNLGELATAPFYAVRLYPADIGTSKGLMADENAQLIRADQQPIEGLYACGNDLNSIMGGKYPGPGITIGPGIVFGYLAARHACQRARGELAAPAPRVANL</sequence>
<evidence type="ECO:0000256" key="3">
    <source>
        <dbReference type="ARBA" id="ARBA00022827"/>
    </source>
</evidence>
<proteinExistence type="predicted"/>
<comment type="cofactor">
    <cofactor evidence="1">
        <name>FAD</name>
        <dbReference type="ChEBI" id="CHEBI:57692"/>
    </cofactor>
</comment>